<dbReference type="SUPFAM" id="SSF54928">
    <property type="entry name" value="RNA-binding domain, RBD"/>
    <property type="match status" value="1"/>
</dbReference>
<dbReference type="Pfam" id="PF00076">
    <property type="entry name" value="RRM_1"/>
    <property type="match status" value="1"/>
</dbReference>
<dbReference type="OMA" id="NHINDFR"/>
<evidence type="ECO:0000313" key="4">
    <source>
        <dbReference type="EnsemblPlants" id="Kaladp0008s0486.1.v1.1"/>
    </source>
</evidence>
<dbReference type="CDD" id="cd21618">
    <property type="entry name" value="RRM_AtNSRA_like"/>
    <property type="match status" value="1"/>
</dbReference>
<dbReference type="InterPro" id="IPR000504">
    <property type="entry name" value="RRM_dom"/>
</dbReference>
<dbReference type="InterPro" id="IPR012677">
    <property type="entry name" value="Nucleotide-bd_a/b_plait_sf"/>
</dbReference>
<dbReference type="Gramene" id="Kaladp0008s0486.1.v1.1">
    <property type="protein sequence ID" value="Kaladp0008s0486.1.v1.1"/>
    <property type="gene ID" value="Kaladp0008s0486.v1.1"/>
</dbReference>
<protein>
    <recommendedName>
        <fullName evidence="3">RRM domain-containing protein</fullName>
    </recommendedName>
</protein>
<dbReference type="EnsemblPlants" id="Kaladp0008s0486.1.v1.1">
    <property type="protein sequence ID" value="Kaladp0008s0486.1.v1.1"/>
    <property type="gene ID" value="Kaladp0008s0486.v1.1"/>
</dbReference>
<accession>A0A7N0RCZ7</accession>
<evidence type="ECO:0000256" key="2">
    <source>
        <dbReference type="PROSITE-ProRule" id="PRU00176"/>
    </source>
</evidence>
<reference evidence="4" key="1">
    <citation type="submission" date="2021-01" db="UniProtKB">
        <authorList>
            <consortium name="EnsemblPlants"/>
        </authorList>
    </citation>
    <scope>IDENTIFICATION</scope>
</reference>
<dbReference type="PANTHER" id="PTHR10501">
    <property type="entry name" value="U1 SMALL NUCLEAR RIBONUCLEOPROTEIN A/U2 SMALL NUCLEAR RIBONUCLEOPROTEIN B"/>
    <property type="match status" value="1"/>
</dbReference>
<keyword evidence="1 2" id="KW-0694">RNA-binding</keyword>
<sequence>MADAYWRYGVAQDAGGSGSVPRLSSVPGYYPSETPSLGTHVNQGSGGLSTASTDYLQKDMFPLRSSAHVIGVGVHPEPVISGLTAKPSIHSYASALEDTNLISHRRDTDLGVDPIARDIIHEGPNSIRKANGSLVPGESNILFVDCLPNDCTRREVGHLFRPFIGFKEIRVVHKEARCSGDKSMVLCFVEFDDAKCALTAMEALQGYKFDDRKPDSPLLRINFAHFPFRLS</sequence>
<dbReference type="Proteomes" id="UP000594263">
    <property type="component" value="Unplaced"/>
</dbReference>
<proteinExistence type="predicted"/>
<dbReference type="SMART" id="SM00360">
    <property type="entry name" value="RRM"/>
    <property type="match status" value="1"/>
</dbReference>
<keyword evidence="5" id="KW-1185">Reference proteome</keyword>
<evidence type="ECO:0000259" key="3">
    <source>
        <dbReference type="PROSITE" id="PS50102"/>
    </source>
</evidence>
<dbReference type="InterPro" id="IPR035979">
    <property type="entry name" value="RBD_domain_sf"/>
</dbReference>
<organism evidence="4 5">
    <name type="scientific">Kalanchoe fedtschenkoi</name>
    <name type="common">Lavender scallops</name>
    <name type="synonym">South American air plant</name>
    <dbReference type="NCBI Taxonomy" id="63787"/>
    <lineage>
        <taxon>Eukaryota</taxon>
        <taxon>Viridiplantae</taxon>
        <taxon>Streptophyta</taxon>
        <taxon>Embryophyta</taxon>
        <taxon>Tracheophyta</taxon>
        <taxon>Spermatophyta</taxon>
        <taxon>Magnoliopsida</taxon>
        <taxon>eudicotyledons</taxon>
        <taxon>Gunneridae</taxon>
        <taxon>Pentapetalae</taxon>
        <taxon>Saxifragales</taxon>
        <taxon>Crassulaceae</taxon>
        <taxon>Kalanchoe</taxon>
    </lineage>
</organism>
<feature type="domain" description="RRM" evidence="3">
    <location>
        <begin position="140"/>
        <end position="226"/>
    </location>
</feature>
<evidence type="ECO:0000256" key="1">
    <source>
        <dbReference type="ARBA" id="ARBA00022884"/>
    </source>
</evidence>
<name>A0A7N0RCZ7_KALFE</name>
<dbReference type="Gene3D" id="3.30.70.330">
    <property type="match status" value="1"/>
</dbReference>
<dbReference type="GO" id="GO:0003723">
    <property type="term" value="F:RNA binding"/>
    <property type="evidence" value="ECO:0007669"/>
    <property type="project" value="UniProtKB-UniRule"/>
</dbReference>
<dbReference type="PROSITE" id="PS50102">
    <property type="entry name" value="RRM"/>
    <property type="match status" value="1"/>
</dbReference>
<dbReference type="AlphaFoldDB" id="A0A7N0RCZ7"/>
<evidence type="ECO:0000313" key="5">
    <source>
        <dbReference type="Proteomes" id="UP000594263"/>
    </source>
</evidence>